<dbReference type="AlphaFoldDB" id="A0A2S5KK34"/>
<comment type="caution">
    <text evidence="1">The sequence shown here is derived from an EMBL/GenBank/DDBJ whole genome shotgun (WGS) entry which is preliminary data.</text>
</comment>
<evidence type="ECO:0000313" key="2">
    <source>
        <dbReference type="Proteomes" id="UP000238196"/>
    </source>
</evidence>
<dbReference type="InterPro" id="IPR029069">
    <property type="entry name" value="HotDog_dom_sf"/>
</dbReference>
<gene>
    <name evidence="1" type="ORF">C4K68_24390</name>
</gene>
<dbReference type="Gene3D" id="3.10.129.10">
    <property type="entry name" value="Hotdog Thioesterase"/>
    <property type="match status" value="1"/>
</dbReference>
<evidence type="ECO:0000313" key="1">
    <source>
        <dbReference type="EMBL" id="PPC74706.1"/>
    </source>
</evidence>
<organism evidence="1 2">
    <name type="scientific">Proteobacteria bacterium 228</name>
    <dbReference type="NCBI Taxonomy" id="2083153"/>
    <lineage>
        <taxon>Bacteria</taxon>
        <taxon>Pseudomonadati</taxon>
        <taxon>Pseudomonadota</taxon>
    </lineage>
</organism>
<reference evidence="1 2" key="1">
    <citation type="submission" date="2018-02" db="EMBL/GenBank/DDBJ databases">
        <title>novel marine gammaproteobacteria from coastal saline agro ecosystem.</title>
        <authorList>
            <person name="Krishnan R."/>
            <person name="Ramesh Kumar N."/>
        </authorList>
    </citation>
    <scope>NUCLEOTIDE SEQUENCE [LARGE SCALE GENOMIC DNA]</scope>
    <source>
        <strain evidence="1 2">228</strain>
    </source>
</reference>
<protein>
    <submittedName>
        <fullName evidence="1">Uncharacterized protein</fullName>
    </submittedName>
</protein>
<dbReference type="SUPFAM" id="SSF54637">
    <property type="entry name" value="Thioesterase/thiol ester dehydrase-isomerase"/>
    <property type="match status" value="1"/>
</dbReference>
<name>A0A2S5KK34_9PROT</name>
<dbReference type="Proteomes" id="UP000238196">
    <property type="component" value="Unassembled WGS sequence"/>
</dbReference>
<dbReference type="CDD" id="cd03440">
    <property type="entry name" value="hot_dog"/>
    <property type="match status" value="1"/>
</dbReference>
<sequence length="132" mass="14611">MSGVVTPEAPIIGRMNVRVGNEWTHYSGEMVAGAMMIQLWGDCVSEVGIRREGHGGFLVGATDLQFLHPVHTGDSLQIEVTLSKQGSRSRQFNCITYLELSRYNGMKKSEGWNRFEPSLKVAEGILTVVMPK</sequence>
<proteinExistence type="predicted"/>
<dbReference type="OrthoDB" id="5510361at2"/>
<dbReference type="EMBL" id="PRLP01000138">
    <property type="protein sequence ID" value="PPC74706.1"/>
    <property type="molecule type" value="Genomic_DNA"/>
</dbReference>
<accession>A0A2S5KK34</accession>